<name>A0ABS5EXZ2_9PROT</name>
<keyword evidence="1" id="KW-1133">Transmembrane helix</keyword>
<dbReference type="InterPro" id="IPR002823">
    <property type="entry name" value="DUF112_TM"/>
</dbReference>
<feature type="domain" description="DUF112" evidence="2">
    <location>
        <begin position="17"/>
        <end position="438"/>
    </location>
</feature>
<organism evidence="3 4">
    <name type="scientific">Plastoroseomonas hellenica</name>
    <dbReference type="NCBI Taxonomy" id="2687306"/>
    <lineage>
        <taxon>Bacteria</taxon>
        <taxon>Pseudomonadati</taxon>
        <taxon>Pseudomonadota</taxon>
        <taxon>Alphaproteobacteria</taxon>
        <taxon>Acetobacterales</taxon>
        <taxon>Acetobacteraceae</taxon>
        <taxon>Plastoroseomonas</taxon>
    </lineage>
</organism>
<dbReference type="Pfam" id="PF01970">
    <property type="entry name" value="TctA"/>
    <property type="match status" value="1"/>
</dbReference>
<dbReference type="Proteomes" id="UP001196870">
    <property type="component" value="Unassembled WGS sequence"/>
</dbReference>
<keyword evidence="4" id="KW-1185">Reference proteome</keyword>
<protein>
    <submittedName>
        <fullName evidence="3">Tripartite tricarboxylate transporter permease</fullName>
    </submittedName>
</protein>
<dbReference type="RefSeq" id="WP_211852841.1">
    <property type="nucleotide sequence ID" value="NZ_JAAGBB010000013.1"/>
</dbReference>
<feature type="transmembrane region" description="Helical" evidence="1">
    <location>
        <begin position="48"/>
        <end position="71"/>
    </location>
</feature>
<evidence type="ECO:0000313" key="4">
    <source>
        <dbReference type="Proteomes" id="UP001196870"/>
    </source>
</evidence>
<evidence type="ECO:0000256" key="1">
    <source>
        <dbReference type="SAM" id="Phobius"/>
    </source>
</evidence>
<feature type="transmembrane region" description="Helical" evidence="1">
    <location>
        <begin position="106"/>
        <end position="129"/>
    </location>
</feature>
<sequence length="497" mass="52612">MDAFLRALALVADPTVLLTVLAASIFGLMVGCIPGLTATMATALLVPFAMFLDPVSAIASIVAATAMAIFAGDIPGTLLRLPGTPASAAYVDESYRLAKAGRAGEVLGLNLVFSAAGGILGTIVLVAAAPLLADYALSLTSFEFFWLSVLGLSCAVFTVGDNIAKGAASLLLGLLLATVGRDYTSGWPRFTFEEPDLLDGLPFVPALIGLFALPEILRTVRARPQGDVVTMRQGMRIFAGMGRALVRWWPNFLRSGAIGTFVGALPGGGADTAAWTAYAVSRRVTRDPEAWGKGESLEGIIDATSANNASLAGAWIPALVFAIPGDTITAIAIGVLYLKNVTPGPSIFLENAHILYAVFITFFLANLLMIPLGWLAIRAAVPILRIPRRLLMAPLLMFACLGAFSVENSLFGIGVMLGCGLIGYWMEANGFPVGPCVLGMVMGRLVEENLMTSLIKVQGDLTRFFERPVATALAVATVLIWLWPLLQRLRRRWAAAQ</sequence>
<reference evidence="4" key="1">
    <citation type="journal article" date="2021" name="Syst. Appl. Microbiol.">
        <title>Roseomonas hellenica sp. nov., isolated from roots of wild-growing Alkanna tinctoria.</title>
        <authorList>
            <person name="Rat A."/>
            <person name="Naranjo H.D."/>
            <person name="Lebbe L."/>
            <person name="Cnockaert M."/>
            <person name="Krigas N."/>
            <person name="Grigoriadou K."/>
            <person name="Maloupa E."/>
            <person name="Willems A."/>
        </authorList>
    </citation>
    <scope>NUCLEOTIDE SEQUENCE [LARGE SCALE GENOMIC DNA]</scope>
    <source>
        <strain evidence="4">LMG 31523</strain>
    </source>
</reference>
<feature type="transmembrane region" description="Helical" evidence="1">
    <location>
        <begin position="398"/>
        <end position="425"/>
    </location>
</feature>
<keyword evidence="1" id="KW-0812">Transmembrane</keyword>
<dbReference type="PANTHER" id="PTHR35342:SF5">
    <property type="entry name" value="TRICARBOXYLIC TRANSPORT PROTEIN"/>
    <property type="match status" value="1"/>
</dbReference>
<feature type="transmembrane region" description="Helical" evidence="1">
    <location>
        <begin position="7"/>
        <end position="36"/>
    </location>
</feature>
<dbReference type="EMBL" id="JAAGBB010000013">
    <property type="protein sequence ID" value="MBR0665170.1"/>
    <property type="molecule type" value="Genomic_DNA"/>
</dbReference>
<dbReference type="PROSITE" id="PS51257">
    <property type="entry name" value="PROKAR_LIPOPROTEIN"/>
    <property type="match status" value="1"/>
</dbReference>
<feature type="transmembrane region" description="Helical" evidence="1">
    <location>
        <begin position="314"/>
        <end position="338"/>
    </location>
</feature>
<dbReference type="PANTHER" id="PTHR35342">
    <property type="entry name" value="TRICARBOXYLIC TRANSPORT PROTEIN"/>
    <property type="match status" value="1"/>
</dbReference>
<gene>
    <name evidence="3" type="ORF">GXW71_12470</name>
</gene>
<evidence type="ECO:0000313" key="3">
    <source>
        <dbReference type="EMBL" id="MBR0665170.1"/>
    </source>
</evidence>
<feature type="transmembrane region" description="Helical" evidence="1">
    <location>
        <begin position="469"/>
        <end position="486"/>
    </location>
</feature>
<proteinExistence type="predicted"/>
<feature type="transmembrane region" description="Helical" evidence="1">
    <location>
        <begin position="354"/>
        <end position="377"/>
    </location>
</feature>
<comment type="caution">
    <text evidence="3">The sequence shown here is derived from an EMBL/GenBank/DDBJ whole genome shotgun (WGS) entry which is preliminary data.</text>
</comment>
<feature type="transmembrane region" description="Helical" evidence="1">
    <location>
        <begin position="135"/>
        <end position="156"/>
    </location>
</feature>
<accession>A0ABS5EXZ2</accession>
<keyword evidence="1" id="KW-0472">Membrane</keyword>
<evidence type="ECO:0000259" key="2">
    <source>
        <dbReference type="Pfam" id="PF01970"/>
    </source>
</evidence>